<evidence type="ECO:0000256" key="2">
    <source>
        <dbReference type="ARBA" id="ARBA00022692"/>
    </source>
</evidence>
<keyword evidence="5" id="KW-1003">Cell membrane</keyword>
<comment type="function">
    <text evidence="5">Part of the twin-arginine translocation (Tat) system that transports large folded proteins containing a characteristic twin-arginine motif in their signal peptide across membranes.</text>
</comment>
<comment type="subunit">
    <text evidence="5">Forms a complex with TatA.</text>
</comment>
<dbReference type="NCBIfam" id="TIGR00945">
    <property type="entry name" value="tatC"/>
    <property type="match status" value="1"/>
</dbReference>
<comment type="caution">
    <text evidence="6">The sequence shown here is derived from an EMBL/GenBank/DDBJ whole genome shotgun (WGS) entry which is preliminary data.</text>
</comment>
<evidence type="ECO:0000313" key="6">
    <source>
        <dbReference type="EMBL" id="PTX58835.1"/>
    </source>
</evidence>
<keyword evidence="3 5" id="KW-1133">Transmembrane helix</keyword>
<keyword evidence="5" id="KW-0811">Translocation</keyword>
<reference evidence="6 7" key="1">
    <citation type="submission" date="2018-04" db="EMBL/GenBank/DDBJ databases">
        <title>Genomic Encyclopedia of Archaeal and Bacterial Type Strains, Phase II (KMG-II): from individual species to whole genera.</title>
        <authorList>
            <person name="Goeker M."/>
        </authorList>
    </citation>
    <scope>NUCLEOTIDE SEQUENCE [LARGE SCALE GENOMIC DNA]</scope>
    <source>
        <strain evidence="6 7">DSM 45787</strain>
    </source>
</reference>
<feature type="transmembrane region" description="Helical" evidence="5">
    <location>
        <begin position="70"/>
        <end position="89"/>
    </location>
</feature>
<feature type="transmembrane region" description="Helical" evidence="5">
    <location>
        <begin position="196"/>
        <end position="213"/>
    </location>
</feature>
<comment type="similarity">
    <text evidence="5">Belongs to the TatC family.</text>
</comment>
<sequence>MSGDQKHWTEHLNELRNRILVTLAVFVVMLMVGFLFAKPIIDFIKMDVLQGNLAKTLELHVFSPGEALSIYMQFAFVVALTGTLPVALFQAWRFVQPGLTQKEQKATLSYIPLAVILFTTGLFFGYFWIFPFLLNFMFALTSSLGATETYGFYEFVRFMFRVVVPIAVLFELPVVILFLTRIRLLNPEILRKSRRFAYLVLVVLAALVTPPDFVSNVLVTLPLILLYEMSIWLSARVYRRIQAEDEELERYWREREKADAEDGW</sequence>
<feature type="transmembrane region" description="Helical" evidence="5">
    <location>
        <begin position="158"/>
        <end position="184"/>
    </location>
</feature>
<dbReference type="GO" id="GO:0065002">
    <property type="term" value="P:intracellular protein transmembrane transport"/>
    <property type="evidence" value="ECO:0007669"/>
    <property type="project" value="TreeGrafter"/>
</dbReference>
<dbReference type="EMBL" id="QBKR01000014">
    <property type="protein sequence ID" value="PTX58835.1"/>
    <property type="molecule type" value="Genomic_DNA"/>
</dbReference>
<dbReference type="Proteomes" id="UP000244240">
    <property type="component" value="Unassembled WGS sequence"/>
</dbReference>
<feature type="transmembrane region" description="Helical" evidence="5">
    <location>
        <begin position="20"/>
        <end position="41"/>
    </location>
</feature>
<evidence type="ECO:0000256" key="5">
    <source>
        <dbReference type="HAMAP-Rule" id="MF_00902"/>
    </source>
</evidence>
<dbReference type="HAMAP" id="MF_00902">
    <property type="entry name" value="TatC"/>
    <property type="match status" value="1"/>
</dbReference>
<dbReference type="OrthoDB" id="9777044at2"/>
<keyword evidence="7" id="KW-1185">Reference proteome</keyword>
<feature type="transmembrane region" description="Helical" evidence="5">
    <location>
        <begin position="110"/>
        <end position="138"/>
    </location>
</feature>
<keyword evidence="5" id="KW-0813">Transport</keyword>
<keyword evidence="4 5" id="KW-0472">Membrane</keyword>
<comment type="caution">
    <text evidence="5">Lacks conserved residue(s) required for the propagation of feature annotation.</text>
</comment>
<accession>A0A2T6BRX8</accession>
<dbReference type="PANTHER" id="PTHR30371:SF4">
    <property type="entry name" value="SEC-INDEPENDENT PROTEIN TRANSLOCASE PROTEIN TATCD"/>
    <property type="match status" value="1"/>
</dbReference>
<organism evidence="6 7">
    <name type="scientific">Melghirimyces profundicolus</name>
    <dbReference type="NCBI Taxonomy" id="1242148"/>
    <lineage>
        <taxon>Bacteria</taxon>
        <taxon>Bacillati</taxon>
        <taxon>Bacillota</taxon>
        <taxon>Bacilli</taxon>
        <taxon>Bacillales</taxon>
        <taxon>Thermoactinomycetaceae</taxon>
        <taxon>Melghirimyces</taxon>
    </lineage>
</organism>
<proteinExistence type="inferred from homology"/>
<dbReference type="AlphaFoldDB" id="A0A2T6BRX8"/>
<dbReference type="RefSeq" id="WP_108023985.1">
    <property type="nucleotide sequence ID" value="NZ_QBKR01000014.1"/>
</dbReference>
<dbReference type="GO" id="GO:0043953">
    <property type="term" value="P:protein transport by the Tat complex"/>
    <property type="evidence" value="ECO:0007669"/>
    <property type="project" value="UniProtKB-UniRule"/>
</dbReference>
<dbReference type="GO" id="GO:0033281">
    <property type="term" value="C:TAT protein transport complex"/>
    <property type="evidence" value="ECO:0007669"/>
    <property type="project" value="UniProtKB-UniRule"/>
</dbReference>
<comment type="subcellular location">
    <subcellularLocation>
        <location evidence="5">Cell membrane</location>
        <topology evidence="5">Multi-pass membrane protein</topology>
    </subcellularLocation>
    <subcellularLocation>
        <location evidence="1">Membrane</location>
        <topology evidence="1">Multi-pass membrane protein</topology>
    </subcellularLocation>
</comment>
<dbReference type="InterPro" id="IPR002033">
    <property type="entry name" value="TatC"/>
</dbReference>
<evidence type="ECO:0000256" key="1">
    <source>
        <dbReference type="ARBA" id="ARBA00004141"/>
    </source>
</evidence>
<keyword evidence="2 5" id="KW-0812">Transmembrane</keyword>
<protein>
    <recommendedName>
        <fullName evidence="5">Sec-independent protein translocase protein TatC</fullName>
    </recommendedName>
</protein>
<dbReference type="Pfam" id="PF00902">
    <property type="entry name" value="TatC"/>
    <property type="match status" value="1"/>
</dbReference>
<name>A0A2T6BRX8_9BACL</name>
<evidence type="ECO:0000256" key="4">
    <source>
        <dbReference type="ARBA" id="ARBA00023136"/>
    </source>
</evidence>
<evidence type="ECO:0000256" key="3">
    <source>
        <dbReference type="ARBA" id="ARBA00022989"/>
    </source>
</evidence>
<keyword evidence="5" id="KW-0653">Protein transport</keyword>
<dbReference type="PRINTS" id="PR01840">
    <property type="entry name" value="TATCFAMILY"/>
</dbReference>
<dbReference type="PANTHER" id="PTHR30371">
    <property type="entry name" value="SEC-INDEPENDENT PROTEIN TRANSLOCASE PROTEIN TATC"/>
    <property type="match status" value="1"/>
</dbReference>
<dbReference type="GO" id="GO:0009977">
    <property type="term" value="F:proton motive force dependent protein transmembrane transporter activity"/>
    <property type="evidence" value="ECO:0007669"/>
    <property type="project" value="TreeGrafter"/>
</dbReference>
<gene>
    <name evidence="5" type="primary">tatC</name>
    <name evidence="6" type="ORF">C8P63_1145</name>
</gene>
<evidence type="ECO:0000313" key="7">
    <source>
        <dbReference type="Proteomes" id="UP000244240"/>
    </source>
</evidence>